<sequence>MVVLWIANQCVSSIQHNDETHQYNHHQQHFQTIEQFENWKDETMAQLIFAADIELNYQERYITDMQTKEDQNGIRQLHPTWLSDINKNYIRLFFPASIDEKLLNNDDKCLFIQACCLTVPHQNTRQHHIHPKKLLDPEFRSRPHTMNPIYIPVKVHVDKTTQQKSI</sequence>
<protein>
    <submittedName>
        <fullName evidence="2">Uncharacterized protein</fullName>
    </submittedName>
</protein>
<feature type="non-terminal residue" evidence="2">
    <location>
        <position position="1"/>
    </location>
</feature>
<accession>A0A8S2QUX8</accession>
<comment type="caution">
    <text evidence="2">The sequence shown here is derived from an EMBL/GenBank/DDBJ whole genome shotgun (WGS) entry which is preliminary data.</text>
</comment>
<gene>
    <name evidence="1" type="ORF">OVA965_LOCUS29039</name>
    <name evidence="2" type="ORF">TMI583_LOCUS29804</name>
</gene>
<organism evidence="2 3">
    <name type="scientific">Didymodactylos carnosus</name>
    <dbReference type="NCBI Taxonomy" id="1234261"/>
    <lineage>
        <taxon>Eukaryota</taxon>
        <taxon>Metazoa</taxon>
        <taxon>Spiralia</taxon>
        <taxon>Gnathifera</taxon>
        <taxon>Rotifera</taxon>
        <taxon>Eurotatoria</taxon>
        <taxon>Bdelloidea</taxon>
        <taxon>Philodinida</taxon>
        <taxon>Philodinidae</taxon>
        <taxon>Didymodactylos</taxon>
    </lineage>
</organism>
<evidence type="ECO:0000313" key="3">
    <source>
        <dbReference type="Proteomes" id="UP000682733"/>
    </source>
</evidence>
<dbReference type="AlphaFoldDB" id="A0A8S2QUX8"/>
<evidence type="ECO:0000313" key="2">
    <source>
        <dbReference type="EMBL" id="CAF4120578.1"/>
    </source>
</evidence>
<proteinExistence type="predicted"/>
<reference evidence="2" key="1">
    <citation type="submission" date="2021-02" db="EMBL/GenBank/DDBJ databases">
        <authorList>
            <person name="Nowell W R."/>
        </authorList>
    </citation>
    <scope>NUCLEOTIDE SEQUENCE</scope>
</reference>
<name>A0A8S2QUX8_9BILA</name>
<dbReference type="EMBL" id="CAJNOK010020186">
    <property type="protein sequence ID" value="CAF1312260.1"/>
    <property type="molecule type" value="Genomic_DNA"/>
</dbReference>
<dbReference type="Proteomes" id="UP000682733">
    <property type="component" value="Unassembled WGS sequence"/>
</dbReference>
<dbReference type="EMBL" id="CAJOBA010041776">
    <property type="protein sequence ID" value="CAF4120578.1"/>
    <property type="molecule type" value="Genomic_DNA"/>
</dbReference>
<dbReference type="Proteomes" id="UP000677228">
    <property type="component" value="Unassembled WGS sequence"/>
</dbReference>
<evidence type="ECO:0000313" key="1">
    <source>
        <dbReference type="EMBL" id="CAF1312260.1"/>
    </source>
</evidence>